<sequence length="81" mass="9420">MQVIQLTCPTSLFMSRYWSSGHSLCAWVLDFNDPVAAVKPNHVLRELPTIGVRVKKQKKRMDVNNEMFEEESYEGHLLQQL</sequence>
<name>A0A3L8T218_CHLGU</name>
<comment type="caution">
    <text evidence="1">The sequence shown here is derived from an EMBL/GenBank/DDBJ whole genome shotgun (WGS) entry which is preliminary data.</text>
</comment>
<evidence type="ECO:0000313" key="2">
    <source>
        <dbReference type="Proteomes" id="UP000276834"/>
    </source>
</evidence>
<reference evidence="1 2" key="1">
    <citation type="journal article" date="2018" name="Proc. R. Soc. B">
        <title>A non-coding region near Follistatin controls head colour polymorphism in the Gouldian finch.</title>
        <authorList>
            <person name="Toomey M.B."/>
            <person name="Marques C.I."/>
            <person name="Andrade P."/>
            <person name="Araujo P.M."/>
            <person name="Sabatino S."/>
            <person name="Gazda M.A."/>
            <person name="Afonso S."/>
            <person name="Lopes R.J."/>
            <person name="Corbo J.C."/>
            <person name="Carneiro M."/>
        </authorList>
    </citation>
    <scope>NUCLEOTIDE SEQUENCE [LARGE SCALE GENOMIC DNA]</scope>
    <source>
        <strain evidence="1">Red01</strain>
        <tissue evidence="1">Muscle</tissue>
    </source>
</reference>
<dbReference type="Proteomes" id="UP000276834">
    <property type="component" value="Unassembled WGS sequence"/>
</dbReference>
<organism evidence="1 2">
    <name type="scientific">Chloebia gouldiae</name>
    <name type="common">Gouldian finch</name>
    <name type="synonym">Erythrura gouldiae</name>
    <dbReference type="NCBI Taxonomy" id="44316"/>
    <lineage>
        <taxon>Eukaryota</taxon>
        <taxon>Metazoa</taxon>
        <taxon>Chordata</taxon>
        <taxon>Craniata</taxon>
        <taxon>Vertebrata</taxon>
        <taxon>Euteleostomi</taxon>
        <taxon>Archelosauria</taxon>
        <taxon>Archosauria</taxon>
        <taxon>Dinosauria</taxon>
        <taxon>Saurischia</taxon>
        <taxon>Theropoda</taxon>
        <taxon>Coelurosauria</taxon>
        <taxon>Aves</taxon>
        <taxon>Neognathae</taxon>
        <taxon>Neoaves</taxon>
        <taxon>Telluraves</taxon>
        <taxon>Australaves</taxon>
        <taxon>Passeriformes</taxon>
        <taxon>Passeroidea</taxon>
        <taxon>Passeridae</taxon>
        <taxon>Chloebia</taxon>
    </lineage>
</organism>
<keyword evidence="2" id="KW-1185">Reference proteome</keyword>
<proteinExistence type="predicted"/>
<protein>
    <submittedName>
        <fullName evidence="1">Uncharacterized protein</fullName>
    </submittedName>
</protein>
<gene>
    <name evidence="1" type="ORF">DV515_00000215</name>
</gene>
<accession>A0A3L8T218</accession>
<dbReference type="EMBL" id="QUSF01000001">
    <property type="protein sequence ID" value="RLW13074.1"/>
    <property type="molecule type" value="Genomic_DNA"/>
</dbReference>
<evidence type="ECO:0000313" key="1">
    <source>
        <dbReference type="EMBL" id="RLW13074.1"/>
    </source>
</evidence>
<dbReference type="AlphaFoldDB" id="A0A3L8T218"/>